<dbReference type="EMBL" id="BOOK01000022">
    <property type="protein sequence ID" value="GII01247.1"/>
    <property type="molecule type" value="Genomic_DNA"/>
</dbReference>
<organism evidence="2 3">
    <name type="scientific">Planobispora takensis</name>
    <dbReference type="NCBI Taxonomy" id="1367882"/>
    <lineage>
        <taxon>Bacteria</taxon>
        <taxon>Bacillati</taxon>
        <taxon>Actinomycetota</taxon>
        <taxon>Actinomycetes</taxon>
        <taxon>Streptosporangiales</taxon>
        <taxon>Streptosporangiaceae</taxon>
        <taxon>Planobispora</taxon>
    </lineage>
</organism>
<feature type="domain" description="YdhG-like" evidence="1">
    <location>
        <begin position="20"/>
        <end position="125"/>
    </location>
</feature>
<dbReference type="SUPFAM" id="SSF159888">
    <property type="entry name" value="YdhG-like"/>
    <property type="match status" value="1"/>
</dbReference>
<evidence type="ECO:0000313" key="2">
    <source>
        <dbReference type="EMBL" id="GII01247.1"/>
    </source>
</evidence>
<evidence type="ECO:0000259" key="1">
    <source>
        <dbReference type="Pfam" id="PF08818"/>
    </source>
</evidence>
<gene>
    <name evidence="2" type="ORF">Pta02_32550</name>
</gene>
<reference evidence="2" key="1">
    <citation type="submission" date="2021-01" db="EMBL/GenBank/DDBJ databases">
        <title>Whole genome shotgun sequence of Planobispora takensis NBRC 109077.</title>
        <authorList>
            <person name="Komaki H."/>
            <person name="Tamura T."/>
        </authorList>
    </citation>
    <scope>NUCLEOTIDE SEQUENCE</scope>
    <source>
        <strain evidence="2">NBRC 109077</strain>
    </source>
</reference>
<protein>
    <recommendedName>
        <fullName evidence="1">YdhG-like domain-containing protein</fullName>
    </recommendedName>
</protein>
<dbReference type="AlphaFoldDB" id="A0A8J3SVE8"/>
<keyword evidence="3" id="KW-1185">Reference proteome</keyword>
<accession>A0A8J3SVE8</accession>
<proteinExistence type="predicted"/>
<dbReference type="Gene3D" id="3.90.1150.200">
    <property type="match status" value="1"/>
</dbReference>
<dbReference type="Pfam" id="PF08818">
    <property type="entry name" value="DUF1801"/>
    <property type="match status" value="1"/>
</dbReference>
<evidence type="ECO:0000313" key="3">
    <source>
        <dbReference type="Proteomes" id="UP000634476"/>
    </source>
</evidence>
<dbReference type="RefSeq" id="WP_203875633.1">
    <property type="nucleotide sequence ID" value="NZ_BOOK01000022.1"/>
</dbReference>
<sequence>MANESGGVDRFMVTLQHPLKAGVEQLRKAILASNPEITERVKWNAPSFCHDGVDRVTFLLRRSDRLQLVFHRGAKVRDDSAEFSFQDPTGLMRWQAPDRGVISFTDLEDVESKQAAVVSLVNRWVQA</sequence>
<dbReference type="InterPro" id="IPR014922">
    <property type="entry name" value="YdhG-like"/>
</dbReference>
<dbReference type="Proteomes" id="UP000634476">
    <property type="component" value="Unassembled WGS sequence"/>
</dbReference>
<comment type="caution">
    <text evidence="2">The sequence shown here is derived from an EMBL/GenBank/DDBJ whole genome shotgun (WGS) entry which is preliminary data.</text>
</comment>
<name>A0A8J3SVE8_9ACTN</name>